<organism evidence="2 3">
    <name type="scientific">Tilletiaria anomala (strain ATCC 24038 / CBS 436.72 / UBC 951)</name>
    <dbReference type="NCBI Taxonomy" id="1037660"/>
    <lineage>
        <taxon>Eukaryota</taxon>
        <taxon>Fungi</taxon>
        <taxon>Dikarya</taxon>
        <taxon>Basidiomycota</taxon>
        <taxon>Ustilaginomycotina</taxon>
        <taxon>Exobasidiomycetes</taxon>
        <taxon>Georgefischeriales</taxon>
        <taxon>Tilletiariaceae</taxon>
        <taxon>Tilletiaria</taxon>
    </lineage>
</organism>
<feature type="transmembrane region" description="Helical" evidence="1">
    <location>
        <begin position="402"/>
        <end position="426"/>
    </location>
</feature>
<feature type="transmembrane region" description="Helical" evidence="1">
    <location>
        <begin position="379"/>
        <end position="396"/>
    </location>
</feature>
<dbReference type="AlphaFoldDB" id="A0A066VAT2"/>
<evidence type="ECO:0000313" key="3">
    <source>
        <dbReference type="Proteomes" id="UP000027361"/>
    </source>
</evidence>
<keyword evidence="1" id="KW-0472">Membrane</keyword>
<dbReference type="RefSeq" id="XP_013239853.1">
    <property type="nucleotide sequence ID" value="XM_013384399.1"/>
</dbReference>
<dbReference type="Proteomes" id="UP000027361">
    <property type="component" value="Unassembled WGS sequence"/>
</dbReference>
<name>A0A066VAT2_TILAU</name>
<dbReference type="OrthoDB" id="2533084at2759"/>
<evidence type="ECO:0008006" key="4">
    <source>
        <dbReference type="Google" id="ProtNLM"/>
    </source>
</evidence>
<comment type="caution">
    <text evidence="2">The sequence shown here is derived from an EMBL/GenBank/DDBJ whole genome shotgun (WGS) entry which is preliminary data.</text>
</comment>
<dbReference type="HOGENOM" id="CLU_612785_0_0_1"/>
<keyword evidence="1" id="KW-0812">Transmembrane</keyword>
<dbReference type="OMA" id="AIRERFC"/>
<dbReference type="STRING" id="1037660.A0A066VAT2"/>
<reference evidence="2 3" key="1">
    <citation type="submission" date="2014-05" db="EMBL/GenBank/DDBJ databases">
        <title>Draft genome sequence of a rare smut relative, Tilletiaria anomala UBC 951.</title>
        <authorList>
            <consortium name="DOE Joint Genome Institute"/>
            <person name="Toome M."/>
            <person name="Kuo A."/>
            <person name="Henrissat B."/>
            <person name="Lipzen A."/>
            <person name="Tritt A."/>
            <person name="Yoshinaga Y."/>
            <person name="Zane M."/>
            <person name="Barry K."/>
            <person name="Grigoriev I.V."/>
            <person name="Spatafora J.W."/>
            <person name="Aimea M.C."/>
        </authorList>
    </citation>
    <scope>NUCLEOTIDE SEQUENCE [LARGE SCALE GENOMIC DNA]</scope>
    <source>
        <strain evidence="2 3">UBC 951</strain>
    </source>
</reference>
<feature type="transmembrane region" description="Helical" evidence="1">
    <location>
        <begin position="197"/>
        <end position="214"/>
    </location>
</feature>
<dbReference type="SUPFAM" id="SSF103473">
    <property type="entry name" value="MFS general substrate transporter"/>
    <property type="match status" value="1"/>
</dbReference>
<dbReference type="GeneID" id="25266785"/>
<evidence type="ECO:0000256" key="1">
    <source>
        <dbReference type="SAM" id="Phobius"/>
    </source>
</evidence>
<proteinExistence type="predicted"/>
<keyword evidence="1" id="KW-1133">Transmembrane helix</keyword>
<dbReference type="InterPro" id="IPR036259">
    <property type="entry name" value="MFS_trans_sf"/>
</dbReference>
<feature type="transmembrane region" description="Helical" evidence="1">
    <location>
        <begin position="100"/>
        <end position="120"/>
    </location>
</feature>
<protein>
    <recommendedName>
        <fullName evidence="4">MFS general substrate transporter</fullName>
    </recommendedName>
</protein>
<accession>A0A066VAT2</accession>
<keyword evidence="3" id="KW-1185">Reference proteome</keyword>
<evidence type="ECO:0000313" key="2">
    <source>
        <dbReference type="EMBL" id="KDN35715.1"/>
    </source>
</evidence>
<dbReference type="EMBL" id="JMSN01000198">
    <property type="protein sequence ID" value="KDN35715.1"/>
    <property type="molecule type" value="Genomic_DNA"/>
</dbReference>
<gene>
    <name evidence="2" type="ORF">K437DRAFT_276951</name>
</gene>
<dbReference type="InParanoid" id="A0A066VAT2"/>
<sequence length="447" mass="50779">MESTSSGRRRNVVDCHLDGDQQVWSEARKPKSLLISCLAAFVPDFSPRVGIAGLFGYVEAFETTPDRIVNLTFCDSSMSILFSNEDLLTARMQRVPSWSILLLGLFGPLWVILIRCYGRVPILFYWQLFGFTWQIDCATSTTPNTFAAIRCLQAAFSTTRQVASMNIVSHMFLRSIQYAPLWPLGHLCAGKSWRWEYSIGIGHCLCVVVLVAFLKGESTYDRHHRHRSSDFVANRVQKVIGIEGWKYMTQRTRLTDADQYDRADIVSVELRQLTLTLYLSHVVAYLGKFTPRYLHQLSMWAVRRNRGALESEDVLLPTLPGIPSDMSGSASLAIYRTPGERRGWYLWLGHGGHWHHMLLRRPVVQWPQLSRPSGQDQRFYVIFGFAAPCFQSIWAAQSGALVVVGTEAGICAALWLLVVTTIFFVCKAIRERFCLPRRVLQSDMARA</sequence>